<evidence type="ECO:0000313" key="3">
    <source>
        <dbReference type="Proteomes" id="UP000050424"/>
    </source>
</evidence>
<dbReference type="InterPro" id="IPR036514">
    <property type="entry name" value="SGNH_hydro_sf"/>
</dbReference>
<keyword evidence="3" id="KW-1185">Reference proteome</keyword>
<comment type="caution">
    <text evidence="2">The sequence shown here is derived from an EMBL/GenBank/DDBJ whole genome shotgun (WGS) entry which is preliminary data.</text>
</comment>
<evidence type="ECO:0008006" key="4">
    <source>
        <dbReference type="Google" id="ProtNLM"/>
    </source>
</evidence>
<evidence type="ECO:0000256" key="1">
    <source>
        <dbReference type="ARBA" id="ARBA00022729"/>
    </source>
</evidence>
<dbReference type="AlphaFoldDB" id="A0A0P7BUT4"/>
<dbReference type="PANTHER" id="PTHR45642">
    <property type="entry name" value="GDSL ESTERASE/LIPASE EXL3"/>
    <property type="match status" value="1"/>
</dbReference>
<dbReference type="OrthoDB" id="1600564at2759"/>
<dbReference type="Pfam" id="PF00657">
    <property type="entry name" value="Lipase_GDSL"/>
    <property type="match status" value="1"/>
</dbReference>
<dbReference type="PANTHER" id="PTHR45642:SF139">
    <property type="entry name" value="SGNH HYDROLASE-TYPE ESTERASE DOMAIN-CONTAINING PROTEIN"/>
    <property type="match status" value="1"/>
</dbReference>
<evidence type="ECO:0000313" key="2">
    <source>
        <dbReference type="EMBL" id="KPM43942.1"/>
    </source>
</evidence>
<dbReference type="STRING" id="78410.A0A0P7BUT4"/>
<dbReference type="GO" id="GO:0016788">
    <property type="term" value="F:hydrolase activity, acting on ester bonds"/>
    <property type="evidence" value="ECO:0007669"/>
    <property type="project" value="InterPro"/>
</dbReference>
<sequence>MAVPLVASRSQPAAHPPFTWHDTNHVIAFGDSYTYVQGTSGYPKYSFIGSNLPGDFAFSPERLLENRIVQNYTSQSAGGPNWIEHLTGCAVEDGEHSPLDCDVQLWDFAVAGANTAEALLPLHHPFIVPLVNQTQQFLEYGDSVLREHAGLDPSKSLVAIWIGINDIIDAQLLNKTSPEFYAENIRTMFAQSVAPLVEAGYKNLLVFNLPPLDRSPLNRITFQGQLNTELIQTWNNELEAQTRAFAAKHKRVRIAVFDNNKLLNGILEAPNSYGIKNTTDFCEARKKWPQVVDDPASFGCLPVSEYFWFDSAHIGTKIHKALADGVRRFLEERF</sequence>
<name>A0A0P7BUT4_9HYPO</name>
<protein>
    <recommendedName>
        <fullName evidence="4">SGNH hydrolase-type esterase domain-containing protein</fullName>
    </recommendedName>
</protein>
<dbReference type="EMBL" id="LKCW01000025">
    <property type="protein sequence ID" value="KPM43942.1"/>
    <property type="molecule type" value="Genomic_DNA"/>
</dbReference>
<keyword evidence="1" id="KW-0732">Signal</keyword>
<dbReference type="SUPFAM" id="SSF52266">
    <property type="entry name" value="SGNH hydrolase"/>
    <property type="match status" value="1"/>
</dbReference>
<reference evidence="2 3" key="1">
    <citation type="submission" date="2015-09" db="EMBL/GenBank/DDBJ databases">
        <title>Draft genome of a European isolate of the apple canker pathogen Neonectria ditissima.</title>
        <authorList>
            <person name="Gomez-Cortecero A."/>
            <person name="Harrison R.J."/>
            <person name="Armitage A.D."/>
        </authorList>
    </citation>
    <scope>NUCLEOTIDE SEQUENCE [LARGE SCALE GENOMIC DNA]</scope>
    <source>
        <strain evidence="2 3">R09/05</strain>
    </source>
</reference>
<dbReference type="Gene3D" id="3.40.50.1110">
    <property type="entry name" value="SGNH hydrolase"/>
    <property type="match status" value="1"/>
</dbReference>
<accession>A0A0P7BUT4</accession>
<dbReference type="Proteomes" id="UP000050424">
    <property type="component" value="Unassembled WGS sequence"/>
</dbReference>
<dbReference type="InterPro" id="IPR001087">
    <property type="entry name" value="GDSL"/>
</dbReference>
<gene>
    <name evidence="2" type="ORF">AK830_g2598</name>
</gene>
<proteinExistence type="predicted"/>
<organism evidence="2 3">
    <name type="scientific">Neonectria ditissima</name>
    <dbReference type="NCBI Taxonomy" id="78410"/>
    <lineage>
        <taxon>Eukaryota</taxon>
        <taxon>Fungi</taxon>
        <taxon>Dikarya</taxon>
        <taxon>Ascomycota</taxon>
        <taxon>Pezizomycotina</taxon>
        <taxon>Sordariomycetes</taxon>
        <taxon>Hypocreomycetidae</taxon>
        <taxon>Hypocreales</taxon>
        <taxon>Nectriaceae</taxon>
        <taxon>Neonectria</taxon>
    </lineage>
</organism>
<dbReference type="CDD" id="cd01846">
    <property type="entry name" value="fatty_acyltransferase_like"/>
    <property type="match status" value="1"/>
</dbReference>
<dbReference type="InterPro" id="IPR050592">
    <property type="entry name" value="GDSL_lipolytic_enzyme"/>
</dbReference>